<organism evidence="3">
    <name type="scientific">Acromyrmex echinatior</name>
    <name type="common">Panamanian leafcutter ant</name>
    <name type="synonym">Acromyrmex octospinosus echinatior</name>
    <dbReference type="NCBI Taxonomy" id="103372"/>
    <lineage>
        <taxon>Eukaryota</taxon>
        <taxon>Metazoa</taxon>
        <taxon>Ecdysozoa</taxon>
        <taxon>Arthropoda</taxon>
        <taxon>Hexapoda</taxon>
        <taxon>Insecta</taxon>
        <taxon>Pterygota</taxon>
        <taxon>Neoptera</taxon>
        <taxon>Endopterygota</taxon>
        <taxon>Hymenoptera</taxon>
        <taxon>Apocrita</taxon>
        <taxon>Aculeata</taxon>
        <taxon>Formicoidea</taxon>
        <taxon>Formicidae</taxon>
        <taxon>Myrmicinae</taxon>
        <taxon>Acromyrmex</taxon>
    </lineage>
</organism>
<protein>
    <submittedName>
        <fullName evidence="2">Uncharacterized protein</fullName>
    </submittedName>
</protein>
<reference evidence="2" key="1">
    <citation type="submission" date="2011-02" db="EMBL/GenBank/DDBJ databases">
        <title>The genome of the leaf-cutting ant Acromyrmex echinatior suggests key adaptations to social evolution and fungus farming.</title>
        <authorList>
            <person name="Nygaard S."/>
            <person name="Zhang G."/>
        </authorList>
    </citation>
    <scope>NUCLEOTIDE SEQUENCE</scope>
</reference>
<gene>
    <name evidence="2" type="ORF">G5I_03973</name>
</gene>
<accession>F4WEG7</accession>
<feature type="region of interest" description="Disordered" evidence="1">
    <location>
        <begin position="1"/>
        <end position="73"/>
    </location>
</feature>
<evidence type="ECO:0000313" key="3">
    <source>
        <dbReference type="Proteomes" id="UP000007755"/>
    </source>
</evidence>
<feature type="compositionally biased region" description="Basic and acidic residues" evidence="1">
    <location>
        <begin position="54"/>
        <end position="65"/>
    </location>
</feature>
<dbReference type="Proteomes" id="UP000007755">
    <property type="component" value="Unassembled WGS sequence"/>
</dbReference>
<proteinExistence type="predicted"/>
<evidence type="ECO:0000256" key="1">
    <source>
        <dbReference type="SAM" id="MobiDB-lite"/>
    </source>
</evidence>
<name>F4WEG7_ACREC</name>
<sequence length="315" mass="35329">MQQASVGGYNEDSDTTSPLARSPVGFAIKSEPGIDRNDGVRVKVEMPEPTEAGVEIKGEPREDYQRQQLSNDGYHYGDKKPGYVLDAPGQPPPPPLPHHQGYRPVGLPNSFGFPPFYGHHHPAMMPSFPTGRPSSDGPIGKIGDIHEQTTSSHIDRHAAAAAYGRLPPIPNDGFLHEPHHHRFDAADFQHGVPYPGFRPAMRSYGNHQQNNSAYSRSSHYHQARQRKWNSSAFRGLHPPMPFPYEALHSIQLERIRMYLQRNDLTRMQAFYIIGAIGARSKNRATARQDDRVYRAFMASGSKVLRELICIPFRPA</sequence>
<keyword evidence="3" id="KW-1185">Reference proteome</keyword>
<feature type="compositionally biased region" description="Basic and acidic residues" evidence="1">
    <location>
        <begin position="32"/>
        <end position="46"/>
    </location>
</feature>
<dbReference type="OrthoDB" id="7616322at2759"/>
<dbReference type="InParanoid" id="F4WEG7"/>
<dbReference type="AlphaFoldDB" id="F4WEG7"/>
<evidence type="ECO:0000313" key="2">
    <source>
        <dbReference type="EMBL" id="EGI67330.1"/>
    </source>
</evidence>
<dbReference type="EMBL" id="GL888103">
    <property type="protein sequence ID" value="EGI67330.1"/>
    <property type="molecule type" value="Genomic_DNA"/>
</dbReference>